<keyword evidence="10 12" id="KW-0143">Chaperone</keyword>
<organism evidence="15 16">
    <name type="scientific">Granulicatella balaenopterae</name>
    <dbReference type="NCBI Taxonomy" id="137733"/>
    <lineage>
        <taxon>Bacteria</taxon>
        <taxon>Bacillati</taxon>
        <taxon>Bacillota</taxon>
        <taxon>Bacilli</taxon>
        <taxon>Lactobacillales</taxon>
        <taxon>Carnobacteriaceae</taxon>
        <taxon>Granulicatella</taxon>
    </lineage>
</organism>
<keyword evidence="2 12" id="KW-0813">Transport</keyword>
<evidence type="ECO:0000256" key="6">
    <source>
        <dbReference type="ARBA" id="ARBA00022927"/>
    </source>
</evidence>
<evidence type="ECO:0000256" key="10">
    <source>
        <dbReference type="ARBA" id="ARBA00023186"/>
    </source>
</evidence>
<evidence type="ECO:0000256" key="2">
    <source>
        <dbReference type="ARBA" id="ARBA00022448"/>
    </source>
</evidence>
<evidence type="ECO:0000256" key="8">
    <source>
        <dbReference type="ARBA" id="ARBA00023136"/>
    </source>
</evidence>
<comment type="function">
    <text evidence="12">Required for the insertion and/or proper folding and/or complex formation of integral membrane proteins into the membrane. Involved in integration of membrane proteins that insert both dependently and independently of the Sec translocase complex, as well as at least some lipoproteins.</text>
</comment>
<evidence type="ECO:0000313" key="16">
    <source>
        <dbReference type="Proteomes" id="UP000198556"/>
    </source>
</evidence>
<evidence type="ECO:0000256" key="9">
    <source>
        <dbReference type="ARBA" id="ARBA00023139"/>
    </source>
</evidence>
<keyword evidence="7 12" id="KW-1133">Transmembrane helix</keyword>
<feature type="transmembrane region" description="Helical" evidence="12">
    <location>
        <begin position="129"/>
        <end position="150"/>
    </location>
</feature>
<evidence type="ECO:0000256" key="12">
    <source>
        <dbReference type="HAMAP-Rule" id="MF_01811"/>
    </source>
</evidence>
<dbReference type="Pfam" id="PF02096">
    <property type="entry name" value="60KD_IMP"/>
    <property type="match status" value="1"/>
</dbReference>
<feature type="signal peptide" evidence="13">
    <location>
        <begin position="1"/>
        <end position="24"/>
    </location>
</feature>
<dbReference type="HAMAP" id="MF_01811">
    <property type="entry name" value="YidC_type2"/>
    <property type="match status" value="1"/>
</dbReference>
<dbReference type="InterPro" id="IPR047196">
    <property type="entry name" value="YidC_ALB_C"/>
</dbReference>
<comment type="subcellular location">
    <subcellularLocation>
        <location evidence="1 12">Cell membrane</location>
        <topology evidence="1 12">Multi-pass membrane protein</topology>
    </subcellularLocation>
</comment>
<keyword evidence="11 12" id="KW-0449">Lipoprotein</keyword>
<feature type="domain" description="Membrane insertase YidC/Oxa/ALB C-terminal" evidence="14">
    <location>
        <begin position="59"/>
        <end position="241"/>
    </location>
</feature>
<gene>
    <name evidence="12" type="primary">yidC</name>
    <name evidence="15" type="ORF">SAMN05421767_13712</name>
</gene>
<sequence>MKMKKHTKLAAMVAGLTLFLTACSTSPITEQSTGFWDKGIVYNFSQFIVWLSEVFGGSYGVGIIVFTIITRVLLLPLMHFQYKATRKTAILQPKVKELREKYSSRDRETQMLLQEKVSELYKEEGINQYAALIPLFIQLPIMIALYQAISRTEVLKTGTFLWFQLDQPDPYFILPVLAAFFTLVVSWLTTKMQDQGMASKIMMFVMPTMILVISIPLPSILGLYWVVGNVFSVIQTLVMNNPFKFRKELDAKLLAEKQRQKALEKAKNPKKKHTKRK</sequence>
<evidence type="ECO:0000256" key="4">
    <source>
        <dbReference type="ARBA" id="ARBA00022692"/>
    </source>
</evidence>
<dbReference type="GO" id="GO:0015031">
    <property type="term" value="P:protein transport"/>
    <property type="evidence" value="ECO:0007669"/>
    <property type="project" value="UniProtKB-KW"/>
</dbReference>
<evidence type="ECO:0000313" key="15">
    <source>
        <dbReference type="EMBL" id="SER33214.1"/>
    </source>
</evidence>
<evidence type="ECO:0000256" key="11">
    <source>
        <dbReference type="ARBA" id="ARBA00023288"/>
    </source>
</evidence>
<evidence type="ECO:0000256" key="7">
    <source>
        <dbReference type="ARBA" id="ARBA00022989"/>
    </source>
</evidence>
<keyword evidence="6 12" id="KW-0653">Protein transport</keyword>
<evidence type="ECO:0000256" key="3">
    <source>
        <dbReference type="ARBA" id="ARBA00022475"/>
    </source>
</evidence>
<dbReference type="InterPro" id="IPR001708">
    <property type="entry name" value="YidC/ALB3/OXA1/COX18"/>
</dbReference>
<dbReference type="GO" id="GO:0005886">
    <property type="term" value="C:plasma membrane"/>
    <property type="evidence" value="ECO:0007669"/>
    <property type="project" value="UniProtKB-SubCell"/>
</dbReference>
<feature type="transmembrane region" description="Helical" evidence="12">
    <location>
        <begin position="170"/>
        <end position="189"/>
    </location>
</feature>
<keyword evidence="5 12" id="KW-0732">Signal</keyword>
<dbReference type="PANTHER" id="PTHR12428">
    <property type="entry name" value="OXA1"/>
    <property type="match status" value="1"/>
</dbReference>
<accession>A0A1H9NB89</accession>
<keyword evidence="16" id="KW-1185">Reference proteome</keyword>
<reference evidence="15 16" key="1">
    <citation type="submission" date="2016-10" db="EMBL/GenBank/DDBJ databases">
        <authorList>
            <person name="de Groot N.N."/>
        </authorList>
    </citation>
    <scope>NUCLEOTIDE SEQUENCE [LARGE SCALE GENOMIC DNA]</scope>
    <source>
        <strain evidence="15 16">DSM 15827</strain>
    </source>
</reference>
<evidence type="ECO:0000256" key="5">
    <source>
        <dbReference type="ARBA" id="ARBA00022729"/>
    </source>
</evidence>
<dbReference type="PROSITE" id="PS51257">
    <property type="entry name" value="PROKAR_LIPOPROTEIN"/>
    <property type="match status" value="1"/>
</dbReference>
<keyword evidence="8 12" id="KW-0472">Membrane</keyword>
<dbReference type="PRINTS" id="PR00701">
    <property type="entry name" value="60KDINNERMP"/>
</dbReference>
<keyword evidence="4 12" id="KW-0812">Transmembrane</keyword>
<evidence type="ECO:0000256" key="1">
    <source>
        <dbReference type="ARBA" id="ARBA00004651"/>
    </source>
</evidence>
<dbReference type="PANTHER" id="PTHR12428:SF65">
    <property type="entry name" value="CYTOCHROME C OXIDASE ASSEMBLY PROTEIN COX18, MITOCHONDRIAL"/>
    <property type="match status" value="1"/>
</dbReference>
<name>A0A1H9NB89_9LACT</name>
<feature type="transmembrane region" description="Helical" evidence="12">
    <location>
        <begin position="49"/>
        <end position="74"/>
    </location>
</feature>
<evidence type="ECO:0000256" key="13">
    <source>
        <dbReference type="SAM" id="SignalP"/>
    </source>
</evidence>
<dbReference type="AlphaFoldDB" id="A0A1H9NB89"/>
<proteinExistence type="inferred from homology"/>
<dbReference type="NCBIfam" id="TIGR03592">
    <property type="entry name" value="yidC_oxa1_cterm"/>
    <property type="match status" value="1"/>
</dbReference>
<dbReference type="STRING" id="137733.SAMN05421767_13712"/>
<evidence type="ECO:0000259" key="14">
    <source>
        <dbReference type="Pfam" id="PF02096"/>
    </source>
</evidence>
<dbReference type="GO" id="GO:0051205">
    <property type="term" value="P:protein insertion into membrane"/>
    <property type="evidence" value="ECO:0007669"/>
    <property type="project" value="TreeGrafter"/>
</dbReference>
<feature type="chain" id="PRO_5039472852" description="Membrane protein insertase YidC" evidence="13">
    <location>
        <begin position="25"/>
        <end position="277"/>
    </location>
</feature>
<dbReference type="CDD" id="cd20070">
    <property type="entry name" value="5TM_YidC_Alb3"/>
    <property type="match status" value="1"/>
</dbReference>
<dbReference type="Proteomes" id="UP000198556">
    <property type="component" value="Unassembled WGS sequence"/>
</dbReference>
<protein>
    <recommendedName>
        <fullName evidence="12">Membrane protein insertase YidC</fullName>
    </recommendedName>
    <alternativeName>
        <fullName evidence="12">Foldase YidC</fullName>
    </alternativeName>
    <alternativeName>
        <fullName evidence="12">Membrane integrase YidC</fullName>
    </alternativeName>
    <alternativeName>
        <fullName evidence="12">Membrane protein YidC</fullName>
    </alternativeName>
</protein>
<feature type="transmembrane region" description="Helical" evidence="12">
    <location>
        <begin position="201"/>
        <end position="217"/>
    </location>
</feature>
<dbReference type="GO" id="GO:0032977">
    <property type="term" value="F:membrane insertase activity"/>
    <property type="evidence" value="ECO:0007669"/>
    <property type="project" value="InterPro"/>
</dbReference>
<dbReference type="OrthoDB" id="9780552at2"/>
<dbReference type="EMBL" id="FOGF01000037">
    <property type="protein sequence ID" value="SER33214.1"/>
    <property type="molecule type" value="Genomic_DNA"/>
</dbReference>
<comment type="similarity">
    <text evidence="12">Belongs to the OXA1/ALB3/YidC family. Type 2 subfamily.</text>
</comment>
<dbReference type="InterPro" id="IPR028055">
    <property type="entry name" value="YidC/Oxa/ALB_C"/>
</dbReference>
<keyword evidence="3 12" id="KW-1003">Cell membrane</keyword>
<dbReference type="InterPro" id="IPR023060">
    <property type="entry name" value="YidC/YidC1/YidC2_Firmicutes"/>
</dbReference>
<keyword evidence="9" id="KW-0564">Palmitate</keyword>